<accession>A0A4Y2MEN5</accession>
<proteinExistence type="predicted"/>
<evidence type="ECO:0000313" key="2">
    <source>
        <dbReference type="Proteomes" id="UP000499080"/>
    </source>
</evidence>
<sequence length="127" mass="14385">MAECAIQKRSNGILNPPAAKEMQNGTFYLEEVILDVQSASFWLTDRCLSGYLFITQIYSMSDWKASVLDIESELAKVDMDVTLYETDDGIQAYLSLLPGGTLFYFSAPSQYLRNKVTLFISLKIKFK</sequence>
<reference evidence="1 2" key="1">
    <citation type="journal article" date="2019" name="Sci. Rep.">
        <title>Orb-weaving spider Araneus ventricosus genome elucidates the spidroin gene catalogue.</title>
        <authorList>
            <person name="Kono N."/>
            <person name="Nakamura H."/>
            <person name="Ohtoshi R."/>
            <person name="Moran D.A.P."/>
            <person name="Shinohara A."/>
            <person name="Yoshida Y."/>
            <person name="Fujiwara M."/>
            <person name="Mori M."/>
            <person name="Tomita M."/>
            <person name="Arakawa K."/>
        </authorList>
    </citation>
    <scope>NUCLEOTIDE SEQUENCE [LARGE SCALE GENOMIC DNA]</scope>
</reference>
<dbReference type="Proteomes" id="UP000499080">
    <property type="component" value="Unassembled WGS sequence"/>
</dbReference>
<comment type="caution">
    <text evidence="1">The sequence shown here is derived from an EMBL/GenBank/DDBJ whole genome shotgun (WGS) entry which is preliminary data.</text>
</comment>
<dbReference type="AlphaFoldDB" id="A0A4Y2MEN5"/>
<dbReference type="EMBL" id="BGPR01007262">
    <property type="protein sequence ID" value="GBN25585.1"/>
    <property type="molecule type" value="Genomic_DNA"/>
</dbReference>
<evidence type="ECO:0000313" key="1">
    <source>
        <dbReference type="EMBL" id="GBN25585.1"/>
    </source>
</evidence>
<organism evidence="1 2">
    <name type="scientific">Araneus ventricosus</name>
    <name type="common">Orbweaver spider</name>
    <name type="synonym">Epeira ventricosa</name>
    <dbReference type="NCBI Taxonomy" id="182803"/>
    <lineage>
        <taxon>Eukaryota</taxon>
        <taxon>Metazoa</taxon>
        <taxon>Ecdysozoa</taxon>
        <taxon>Arthropoda</taxon>
        <taxon>Chelicerata</taxon>
        <taxon>Arachnida</taxon>
        <taxon>Araneae</taxon>
        <taxon>Araneomorphae</taxon>
        <taxon>Entelegynae</taxon>
        <taxon>Araneoidea</taxon>
        <taxon>Araneidae</taxon>
        <taxon>Araneus</taxon>
    </lineage>
</organism>
<gene>
    <name evidence="1" type="ORF">AVEN_125314_1</name>
</gene>
<protein>
    <submittedName>
        <fullName evidence="1">Uncharacterized protein</fullName>
    </submittedName>
</protein>
<name>A0A4Y2MEN5_ARAVE</name>
<dbReference type="OrthoDB" id="10498854at2759"/>
<keyword evidence="2" id="KW-1185">Reference proteome</keyword>